<protein>
    <submittedName>
        <fullName evidence="2">Myb family transcription factor APL</fullName>
    </submittedName>
</protein>
<dbReference type="Proteomes" id="UP001179952">
    <property type="component" value="Unassembled WGS sequence"/>
</dbReference>
<evidence type="ECO:0000313" key="3">
    <source>
        <dbReference type="Proteomes" id="UP001179952"/>
    </source>
</evidence>
<dbReference type="EMBL" id="JAUJYN010000001">
    <property type="protein sequence ID" value="KAK1280322.1"/>
    <property type="molecule type" value="Genomic_DNA"/>
</dbReference>
<keyword evidence="3" id="KW-1185">Reference proteome</keyword>
<comment type="caution">
    <text evidence="2">The sequence shown here is derived from an EMBL/GenBank/DDBJ whole genome shotgun (WGS) entry which is preliminary data.</text>
</comment>
<accession>A0AAV9BVE5</accession>
<sequence>MQTILEKACQSLTGDNNMVASGSYRSMINQGTMDTGIANFPSFQDLHIYGGGEQQLDMQQQIDRLALDAFLPTSSTDDLCLGKKRSNPYSCSGKSPLIWAEDLRLQEDSFRGDQLQMGPCSIDGGTDIDSLSDVYETKPFLSSDGAVGEKKHEASTKLERPSPRRVDRMSPMMKLSPKNLSYGSELQDLMALKIAEVKESIDEIYITMDENSCLCGGNIISLGPRMYRTVSIKSQYNHNTSGKYSGPESSTRVCSFNLRPPS</sequence>
<dbReference type="AlphaFoldDB" id="A0AAV9BVE5"/>
<feature type="compositionally biased region" description="Basic and acidic residues" evidence="1">
    <location>
        <begin position="147"/>
        <end position="168"/>
    </location>
</feature>
<reference evidence="2" key="1">
    <citation type="journal article" date="2023" name="Nat. Commun.">
        <title>Diploid and tetraploid genomes of Acorus and the evolution of monocots.</title>
        <authorList>
            <person name="Ma L."/>
            <person name="Liu K.W."/>
            <person name="Li Z."/>
            <person name="Hsiao Y.Y."/>
            <person name="Qi Y."/>
            <person name="Fu T."/>
            <person name="Tang G.D."/>
            <person name="Zhang D."/>
            <person name="Sun W.H."/>
            <person name="Liu D.K."/>
            <person name="Li Y."/>
            <person name="Chen G.Z."/>
            <person name="Liu X.D."/>
            <person name="Liao X.Y."/>
            <person name="Jiang Y.T."/>
            <person name="Yu X."/>
            <person name="Hao Y."/>
            <person name="Huang J."/>
            <person name="Zhao X.W."/>
            <person name="Ke S."/>
            <person name="Chen Y.Y."/>
            <person name="Wu W.L."/>
            <person name="Hsu J.L."/>
            <person name="Lin Y.F."/>
            <person name="Huang M.D."/>
            <person name="Li C.Y."/>
            <person name="Huang L."/>
            <person name="Wang Z.W."/>
            <person name="Zhao X."/>
            <person name="Zhong W.Y."/>
            <person name="Peng D.H."/>
            <person name="Ahmad S."/>
            <person name="Lan S."/>
            <person name="Zhang J.S."/>
            <person name="Tsai W.C."/>
            <person name="Van de Peer Y."/>
            <person name="Liu Z.J."/>
        </authorList>
    </citation>
    <scope>NUCLEOTIDE SEQUENCE</scope>
    <source>
        <strain evidence="2">SCP</strain>
    </source>
</reference>
<organism evidence="2 3">
    <name type="scientific">Acorus gramineus</name>
    <name type="common">Dwarf sweet flag</name>
    <dbReference type="NCBI Taxonomy" id="55184"/>
    <lineage>
        <taxon>Eukaryota</taxon>
        <taxon>Viridiplantae</taxon>
        <taxon>Streptophyta</taxon>
        <taxon>Embryophyta</taxon>
        <taxon>Tracheophyta</taxon>
        <taxon>Spermatophyta</taxon>
        <taxon>Magnoliopsida</taxon>
        <taxon>Liliopsida</taxon>
        <taxon>Acoraceae</taxon>
        <taxon>Acorus</taxon>
    </lineage>
</organism>
<reference evidence="2" key="2">
    <citation type="submission" date="2023-06" db="EMBL/GenBank/DDBJ databases">
        <authorList>
            <person name="Ma L."/>
            <person name="Liu K.-W."/>
            <person name="Li Z."/>
            <person name="Hsiao Y.-Y."/>
            <person name="Qi Y."/>
            <person name="Fu T."/>
            <person name="Tang G."/>
            <person name="Zhang D."/>
            <person name="Sun W.-H."/>
            <person name="Liu D.-K."/>
            <person name="Li Y."/>
            <person name="Chen G.-Z."/>
            <person name="Liu X.-D."/>
            <person name="Liao X.-Y."/>
            <person name="Jiang Y.-T."/>
            <person name="Yu X."/>
            <person name="Hao Y."/>
            <person name="Huang J."/>
            <person name="Zhao X.-W."/>
            <person name="Ke S."/>
            <person name="Chen Y.-Y."/>
            <person name="Wu W.-L."/>
            <person name="Hsu J.-L."/>
            <person name="Lin Y.-F."/>
            <person name="Huang M.-D."/>
            <person name="Li C.-Y."/>
            <person name="Huang L."/>
            <person name="Wang Z.-W."/>
            <person name="Zhao X."/>
            <person name="Zhong W.-Y."/>
            <person name="Peng D.-H."/>
            <person name="Ahmad S."/>
            <person name="Lan S."/>
            <person name="Zhang J.-S."/>
            <person name="Tsai W.-C."/>
            <person name="Van De Peer Y."/>
            <person name="Liu Z.-J."/>
        </authorList>
    </citation>
    <scope>NUCLEOTIDE SEQUENCE</scope>
    <source>
        <strain evidence="2">SCP</strain>
        <tissue evidence="2">Leaves</tissue>
    </source>
</reference>
<proteinExistence type="predicted"/>
<evidence type="ECO:0000313" key="2">
    <source>
        <dbReference type="EMBL" id="KAK1280322.1"/>
    </source>
</evidence>
<feature type="region of interest" description="Disordered" evidence="1">
    <location>
        <begin position="143"/>
        <end position="169"/>
    </location>
</feature>
<evidence type="ECO:0000256" key="1">
    <source>
        <dbReference type="SAM" id="MobiDB-lite"/>
    </source>
</evidence>
<name>A0AAV9BVE5_ACOGR</name>
<gene>
    <name evidence="2" type="ORF">QJS04_geneDACA021292</name>
</gene>